<name>A0A644WJF3_9ZZZZ</name>
<evidence type="ECO:0000313" key="1">
    <source>
        <dbReference type="EMBL" id="MPM03922.1"/>
    </source>
</evidence>
<dbReference type="PROSITE" id="PS51257">
    <property type="entry name" value="PROKAR_LIPOPROTEIN"/>
    <property type="match status" value="1"/>
</dbReference>
<dbReference type="SUPFAM" id="SSF109998">
    <property type="entry name" value="Triger factor/SurA peptide-binding domain-like"/>
    <property type="match status" value="1"/>
</dbReference>
<dbReference type="EMBL" id="VSSQ01000993">
    <property type="protein sequence ID" value="MPM03922.1"/>
    <property type="molecule type" value="Genomic_DNA"/>
</dbReference>
<accession>A0A644WJF3</accession>
<organism evidence="1">
    <name type="scientific">bioreactor metagenome</name>
    <dbReference type="NCBI Taxonomy" id="1076179"/>
    <lineage>
        <taxon>unclassified sequences</taxon>
        <taxon>metagenomes</taxon>
        <taxon>ecological metagenomes</taxon>
    </lineage>
</organism>
<dbReference type="AlphaFoldDB" id="A0A644WJF3"/>
<dbReference type="InterPro" id="IPR027304">
    <property type="entry name" value="Trigger_fact/SurA_dom_sf"/>
</dbReference>
<sequence>MRRILVFILTAILAISCKYLELNSGDTVVAEVNGKKLYESEVRSLVPAGTPAADSLEMLKQYVNRWALKHLLLKKAEDELSKEEIDVEQEIEDYRSSLLMYRFEKNFIDQRLDTLITEQECRDYYEKNSLHFTLTTPAVKARFAKISNSSPNLENLRKGYKAQSIEDIEEFERICYSSAEKYGNFNNQWIDLSMVAREVPYDTQMLEKEIKAGNSTEIKDSLYTYLIYYSDKIFQGEVAPFEYYLPEIKEIILSKRKQQLVSDLEKNLIREAIDKNHLKTNFNNQGK</sequence>
<gene>
    <name evidence="1" type="ORF">SDC9_50189</name>
</gene>
<reference evidence="1" key="1">
    <citation type="submission" date="2019-08" db="EMBL/GenBank/DDBJ databases">
        <authorList>
            <person name="Kucharzyk K."/>
            <person name="Murdoch R.W."/>
            <person name="Higgins S."/>
            <person name="Loffler F."/>
        </authorList>
    </citation>
    <scope>NUCLEOTIDE SEQUENCE</scope>
</reference>
<protein>
    <recommendedName>
        <fullName evidence="2">Peptidylprolyl isomerase</fullName>
    </recommendedName>
</protein>
<comment type="caution">
    <text evidence="1">The sequence shown here is derived from an EMBL/GenBank/DDBJ whole genome shotgun (WGS) entry which is preliminary data.</text>
</comment>
<proteinExistence type="predicted"/>
<evidence type="ECO:0008006" key="2">
    <source>
        <dbReference type="Google" id="ProtNLM"/>
    </source>
</evidence>